<evidence type="ECO:0000313" key="1">
    <source>
        <dbReference type="EMBL" id="MDH2388553.1"/>
    </source>
</evidence>
<gene>
    <name evidence="1" type="ORF">QCN29_07100</name>
</gene>
<dbReference type="RefSeq" id="WP_279926851.1">
    <property type="nucleotide sequence ID" value="NZ_JARWBG010000005.1"/>
</dbReference>
<dbReference type="EMBL" id="JARWBG010000005">
    <property type="protein sequence ID" value="MDH2388553.1"/>
    <property type="molecule type" value="Genomic_DNA"/>
</dbReference>
<proteinExistence type="predicted"/>
<sequence>MSGATASGSGKAAERTAVFVPPSQHNDQVRMRRAHAAAARKFGVEATGPEVWGWQGRTIGRRAGRWWLRLLSVPEDKRGGRLWEGTAAADAALPRSVPRPRLHDLLDWSAGGQAYRAELTEYVSLPALQTGGPVLHSELELPDAWWADLRAALAAIATVATERQAVRQQWVDRNFARFLGIPAIRITDWTTGHGDLHWANLTSAPLVILDWEGWGRLPVGYDIGLLHAYSLTTPATAERIRARFVHVLSTPAGKTGELVALAQLLQVVGRGGHPELAPHLARHAQQLTGMPVPDTTS</sequence>
<dbReference type="SUPFAM" id="SSF56112">
    <property type="entry name" value="Protein kinase-like (PK-like)"/>
    <property type="match status" value="1"/>
</dbReference>
<dbReference type="InterPro" id="IPR011009">
    <property type="entry name" value="Kinase-like_dom_sf"/>
</dbReference>
<evidence type="ECO:0000313" key="2">
    <source>
        <dbReference type="Proteomes" id="UP001223144"/>
    </source>
</evidence>
<keyword evidence="2" id="KW-1185">Reference proteome</keyword>
<reference evidence="1 2" key="1">
    <citation type="submission" date="2023-04" db="EMBL/GenBank/DDBJ databases">
        <title>Streptomyces chengmaiensis sp. nov. isolated from the stem of mangrove plant in Hainan.</title>
        <authorList>
            <person name="Huang X."/>
            <person name="Zhou S."/>
            <person name="Chu X."/>
            <person name="Xie Y."/>
            <person name="Lin Y."/>
        </authorList>
    </citation>
    <scope>NUCLEOTIDE SEQUENCE [LARGE SCALE GENOMIC DNA]</scope>
    <source>
        <strain evidence="1 2">HNM0663</strain>
    </source>
</reference>
<name>A0ABT6HIQ4_9ACTN</name>
<accession>A0ABT6HIQ4</accession>
<evidence type="ECO:0008006" key="3">
    <source>
        <dbReference type="Google" id="ProtNLM"/>
    </source>
</evidence>
<dbReference type="Proteomes" id="UP001223144">
    <property type="component" value="Unassembled WGS sequence"/>
</dbReference>
<organism evidence="1 2">
    <name type="scientific">Streptomyces chengmaiensis</name>
    <dbReference type="NCBI Taxonomy" id="3040919"/>
    <lineage>
        <taxon>Bacteria</taxon>
        <taxon>Bacillati</taxon>
        <taxon>Actinomycetota</taxon>
        <taxon>Actinomycetes</taxon>
        <taxon>Kitasatosporales</taxon>
        <taxon>Streptomycetaceae</taxon>
        <taxon>Streptomyces</taxon>
    </lineage>
</organism>
<protein>
    <recommendedName>
        <fullName evidence="3">Aminoglycoside phosphotransferase</fullName>
    </recommendedName>
</protein>
<comment type="caution">
    <text evidence="1">The sequence shown here is derived from an EMBL/GenBank/DDBJ whole genome shotgun (WGS) entry which is preliminary data.</text>
</comment>